<feature type="transmembrane region" description="Helical" evidence="6">
    <location>
        <begin position="107"/>
        <end position="127"/>
    </location>
</feature>
<evidence type="ECO:0000256" key="3">
    <source>
        <dbReference type="ARBA" id="ARBA00022989"/>
    </source>
</evidence>
<feature type="transmembrane region" description="Helical" evidence="6">
    <location>
        <begin position="250"/>
        <end position="274"/>
    </location>
</feature>
<evidence type="ECO:0000256" key="2">
    <source>
        <dbReference type="ARBA" id="ARBA00022692"/>
    </source>
</evidence>
<feature type="transmembrane region" description="Helical" evidence="6">
    <location>
        <begin position="441"/>
        <end position="464"/>
    </location>
</feature>
<feature type="transmembrane region" description="Helical" evidence="6">
    <location>
        <begin position="387"/>
        <end position="406"/>
    </location>
</feature>
<evidence type="ECO:0000256" key="6">
    <source>
        <dbReference type="SAM" id="Phobius"/>
    </source>
</evidence>
<dbReference type="GO" id="GO:0015179">
    <property type="term" value="F:L-amino acid transmembrane transporter activity"/>
    <property type="evidence" value="ECO:0007669"/>
    <property type="project" value="TreeGrafter"/>
</dbReference>
<feature type="transmembrane region" description="Helical" evidence="6">
    <location>
        <begin position="186"/>
        <end position="212"/>
    </location>
</feature>
<comment type="subcellular location">
    <subcellularLocation>
        <location evidence="1">Membrane</location>
        <topology evidence="1">Multi-pass membrane protein</topology>
    </subcellularLocation>
</comment>
<dbReference type="PANTHER" id="PTHR11785:SF382">
    <property type="entry name" value="LOW-AFFINITY METHIONINE PERMEASE"/>
    <property type="match status" value="1"/>
</dbReference>
<evidence type="ECO:0000256" key="4">
    <source>
        <dbReference type="ARBA" id="ARBA00023136"/>
    </source>
</evidence>
<keyword evidence="8" id="KW-1185">Reference proteome</keyword>
<reference evidence="7" key="1">
    <citation type="submission" date="2023-03" db="EMBL/GenBank/DDBJ databases">
        <title>Massive genome expansion in bonnet fungi (Mycena s.s.) driven by repeated elements and novel gene families across ecological guilds.</title>
        <authorList>
            <consortium name="Lawrence Berkeley National Laboratory"/>
            <person name="Harder C.B."/>
            <person name="Miyauchi S."/>
            <person name="Viragh M."/>
            <person name="Kuo A."/>
            <person name="Thoen E."/>
            <person name="Andreopoulos B."/>
            <person name="Lu D."/>
            <person name="Skrede I."/>
            <person name="Drula E."/>
            <person name="Henrissat B."/>
            <person name="Morin E."/>
            <person name="Kohler A."/>
            <person name="Barry K."/>
            <person name="LaButti K."/>
            <person name="Morin E."/>
            <person name="Salamov A."/>
            <person name="Lipzen A."/>
            <person name="Mereny Z."/>
            <person name="Hegedus B."/>
            <person name="Baldrian P."/>
            <person name="Stursova M."/>
            <person name="Weitz H."/>
            <person name="Taylor A."/>
            <person name="Grigoriev I.V."/>
            <person name="Nagy L.G."/>
            <person name="Martin F."/>
            <person name="Kauserud H."/>
        </authorList>
    </citation>
    <scope>NUCLEOTIDE SEQUENCE</scope>
    <source>
        <strain evidence="7">CBHHK200</strain>
    </source>
</reference>
<dbReference type="Gene3D" id="1.20.1740.10">
    <property type="entry name" value="Amino acid/polyamine transporter I"/>
    <property type="match status" value="1"/>
</dbReference>
<dbReference type="Pfam" id="PF13520">
    <property type="entry name" value="AA_permease_2"/>
    <property type="match status" value="1"/>
</dbReference>
<comment type="caution">
    <text evidence="7">The sequence shown here is derived from an EMBL/GenBank/DDBJ whole genome shotgun (WGS) entry which is preliminary data.</text>
</comment>
<accession>A0AAD6SCC9</accession>
<dbReference type="Proteomes" id="UP001218188">
    <property type="component" value="Unassembled WGS sequence"/>
</dbReference>
<feature type="transmembrane region" description="Helical" evidence="6">
    <location>
        <begin position="532"/>
        <end position="553"/>
    </location>
</feature>
<keyword evidence="4 6" id="KW-0472">Membrane</keyword>
<dbReference type="EMBL" id="JARJCM010000159">
    <property type="protein sequence ID" value="KAJ7025123.1"/>
    <property type="molecule type" value="Genomic_DNA"/>
</dbReference>
<proteinExistence type="predicted"/>
<dbReference type="AlphaFoldDB" id="A0AAD6SCC9"/>
<dbReference type="PANTHER" id="PTHR11785">
    <property type="entry name" value="AMINO ACID TRANSPORTER"/>
    <property type="match status" value="1"/>
</dbReference>
<dbReference type="GO" id="GO:0016020">
    <property type="term" value="C:membrane"/>
    <property type="evidence" value="ECO:0007669"/>
    <property type="project" value="UniProtKB-SubCell"/>
</dbReference>
<keyword evidence="3 6" id="KW-1133">Transmembrane helix</keyword>
<feature type="transmembrane region" description="Helical" evidence="6">
    <location>
        <begin position="334"/>
        <end position="356"/>
    </location>
</feature>
<feature type="transmembrane region" description="Helical" evidence="6">
    <location>
        <begin position="224"/>
        <end position="243"/>
    </location>
</feature>
<keyword evidence="2 6" id="KW-0812">Transmembrane</keyword>
<gene>
    <name evidence="7" type="ORF">C8F04DRAFT_1010264</name>
</gene>
<dbReference type="InterPro" id="IPR002293">
    <property type="entry name" value="AA/rel_permease1"/>
</dbReference>
<feature type="transmembrane region" description="Helical" evidence="6">
    <location>
        <begin position="470"/>
        <end position="488"/>
    </location>
</feature>
<feature type="transmembrane region" description="Helical" evidence="6">
    <location>
        <begin position="139"/>
        <end position="161"/>
    </location>
</feature>
<evidence type="ECO:0000313" key="8">
    <source>
        <dbReference type="Proteomes" id="UP001218188"/>
    </source>
</evidence>
<protein>
    <submittedName>
        <fullName evidence="7">Amino acid transporter</fullName>
    </submittedName>
</protein>
<feature type="transmembrane region" description="Helical" evidence="6">
    <location>
        <begin position="363"/>
        <end position="381"/>
    </location>
</feature>
<feature type="region of interest" description="Disordered" evidence="5">
    <location>
        <begin position="52"/>
        <end position="82"/>
    </location>
</feature>
<organism evidence="7 8">
    <name type="scientific">Mycena alexandri</name>
    <dbReference type="NCBI Taxonomy" id="1745969"/>
    <lineage>
        <taxon>Eukaryota</taxon>
        <taxon>Fungi</taxon>
        <taxon>Dikarya</taxon>
        <taxon>Basidiomycota</taxon>
        <taxon>Agaricomycotina</taxon>
        <taxon>Agaricomycetes</taxon>
        <taxon>Agaricomycetidae</taxon>
        <taxon>Agaricales</taxon>
        <taxon>Marasmiineae</taxon>
        <taxon>Mycenaceae</taxon>
        <taxon>Mycena</taxon>
    </lineage>
</organism>
<name>A0AAD6SCC9_9AGAR</name>
<sequence length="596" mass="65118">MRCTRQMLQNIHTHRGRWSLLEELDQELSACAPFIAATELFSRFRRSPAPAEAIESPLPSRPLDSKHGEANSNKSSVNREDSSIQVVGTGAELTHEEDVQGGMGRHLGVFSCTMLIVGRIIGTGIFSTPSSILGSVGSVGASLMLWVLGFVISFCGLFVWLELGTMIPRSGGEKVYLEAIYRKPKYLATMVFTMNAILLGFTSAGCIVFAQSVLIAAEQPDSRWAVRGIAVGVIVFVTLLHGLTPKLGIWVMNALSLFKIVILVVVVIAGWVVLSGKTHVQDPHVNFRNAFTGSSHSGNDYATATFKVLLAYSGWSNINYVMNDVKDPIRTLKIAGPLGLGICAALYLLANIAYFAAASKADIIQSNATVASLFFGTVFGLKAEKALSVLIALSALGTTLTVTFAASKVNQELAKEGIPLPFGNRFWASNWPTGKSPFPGLIIHLIPSVIVIIAPPPAVAYPFILDVEVYPQQIINFFVVIGLFWLRYKKPNAHRPFKVWLPFAVFFLASVLFLIIAPFLQPANGVGDTPPLPYYLYCLVGIAIMFFGIIYWATWRVILPRVFNYQLVPRKEQLSDGTFVTLFSRQKELKPGVASL</sequence>
<evidence type="ECO:0000256" key="1">
    <source>
        <dbReference type="ARBA" id="ARBA00004141"/>
    </source>
</evidence>
<evidence type="ECO:0000256" key="5">
    <source>
        <dbReference type="SAM" id="MobiDB-lite"/>
    </source>
</evidence>
<feature type="transmembrane region" description="Helical" evidence="6">
    <location>
        <begin position="500"/>
        <end position="520"/>
    </location>
</feature>
<dbReference type="InterPro" id="IPR050598">
    <property type="entry name" value="AminoAcid_Transporter"/>
</dbReference>
<evidence type="ECO:0000313" key="7">
    <source>
        <dbReference type="EMBL" id="KAJ7025123.1"/>
    </source>
</evidence>